<feature type="signal peptide" evidence="2">
    <location>
        <begin position="1"/>
        <end position="27"/>
    </location>
</feature>
<dbReference type="InterPro" id="IPR013320">
    <property type="entry name" value="ConA-like_dom_sf"/>
</dbReference>
<protein>
    <recommendedName>
        <fullName evidence="3">B30.2/SPRY domain-containing protein</fullName>
    </recommendedName>
</protein>
<evidence type="ECO:0000313" key="5">
    <source>
        <dbReference type="Proteomes" id="UP001620626"/>
    </source>
</evidence>
<gene>
    <name evidence="4" type="ORF">niasHT_017994</name>
</gene>
<name>A0ABD2LBL6_9BILA</name>
<dbReference type="PROSITE" id="PS50188">
    <property type="entry name" value="B302_SPRY"/>
    <property type="match status" value="1"/>
</dbReference>
<evidence type="ECO:0000259" key="3">
    <source>
        <dbReference type="PROSITE" id="PS50188"/>
    </source>
</evidence>
<dbReference type="InterPro" id="IPR003877">
    <property type="entry name" value="SPRY_dom"/>
</dbReference>
<organism evidence="4 5">
    <name type="scientific">Heterodera trifolii</name>
    <dbReference type="NCBI Taxonomy" id="157864"/>
    <lineage>
        <taxon>Eukaryota</taxon>
        <taxon>Metazoa</taxon>
        <taxon>Ecdysozoa</taxon>
        <taxon>Nematoda</taxon>
        <taxon>Chromadorea</taxon>
        <taxon>Rhabditida</taxon>
        <taxon>Tylenchina</taxon>
        <taxon>Tylenchomorpha</taxon>
        <taxon>Tylenchoidea</taxon>
        <taxon>Heteroderidae</taxon>
        <taxon>Heteroderinae</taxon>
        <taxon>Heterodera</taxon>
    </lineage>
</organism>
<dbReference type="SMART" id="SM00449">
    <property type="entry name" value="SPRY"/>
    <property type="match status" value="1"/>
</dbReference>
<dbReference type="Proteomes" id="UP001620626">
    <property type="component" value="Unassembled WGS sequence"/>
</dbReference>
<accession>A0ABD2LBL6</accession>
<dbReference type="EMBL" id="JBICBT010000466">
    <property type="protein sequence ID" value="KAL3112627.1"/>
    <property type="molecule type" value="Genomic_DNA"/>
</dbReference>
<proteinExistence type="predicted"/>
<feature type="region of interest" description="Disordered" evidence="1">
    <location>
        <begin position="31"/>
        <end position="50"/>
    </location>
</feature>
<comment type="caution">
    <text evidence="4">The sequence shown here is derived from an EMBL/GenBank/DDBJ whole genome shotgun (WGS) entry which is preliminary data.</text>
</comment>
<keyword evidence="2" id="KW-0732">Signal</keyword>
<dbReference type="InterPro" id="IPR001870">
    <property type="entry name" value="B30.2/SPRY"/>
</dbReference>
<reference evidence="4 5" key="1">
    <citation type="submission" date="2024-10" db="EMBL/GenBank/DDBJ databases">
        <authorList>
            <person name="Kim D."/>
        </authorList>
    </citation>
    <scope>NUCLEOTIDE SEQUENCE [LARGE SCALE GENOMIC DNA]</scope>
    <source>
        <strain evidence="4">BH-2024</strain>
    </source>
</reference>
<feature type="domain" description="B30.2/SPRY" evidence="3">
    <location>
        <begin position="47"/>
        <end position="271"/>
    </location>
</feature>
<feature type="chain" id="PRO_5044785600" description="B30.2/SPRY domain-containing protein" evidence="2">
    <location>
        <begin position="28"/>
        <end position="278"/>
    </location>
</feature>
<dbReference type="AlphaFoldDB" id="A0ABD2LBL6"/>
<evidence type="ECO:0000256" key="2">
    <source>
        <dbReference type="SAM" id="SignalP"/>
    </source>
</evidence>
<dbReference type="Gene3D" id="2.60.120.920">
    <property type="match status" value="1"/>
</dbReference>
<sequence>MMTFYVPFFLFFIAIIWLGFLNQCSNGSGIGDSSSSQSSNREDNASGDSDGIGKMNDDDMLLNFQQNVWDAKVCHPNLQISGEKSLTIGYKFKKNVNKTGWFSVFAKQPIPSNISNTFYFEISVKKMERSLIFGFANIPTRTVTDLSGSREQITLDAFISLTFGFANKKQRKLFTEYDQQKSIYAYVSHGHLYNGTFSISGADLGYSYGVGDVVGVGVNLASQQIIFTKNGKHLASLLANNFADSSDSLYPFVSLTGFGDEIEANFGPAFKFDLATLN</sequence>
<keyword evidence="5" id="KW-1185">Reference proteome</keyword>
<evidence type="ECO:0000313" key="4">
    <source>
        <dbReference type="EMBL" id="KAL3112627.1"/>
    </source>
</evidence>
<evidence type="ECO:0000256" key="1">
    <source>
        <dbReference type="SAM" id="MobiDB-lite"/>
    </source>
</evidence>
<dbReference type="Pfam" id="PF00622">
    <property type="entry name" value="SPRY"/>
    <property type="match status" value="1"/>
</dbReference>
<dbReference type="SUPFAM" id="SSF49899">
    <property type="entry name" value="Concanavalin A-like lectins/glucanases"/>
    <property type="match status" value="1"/>
</dbReference>
<dbReference type="InterPro" id="IPR043136">
    <property type="entry name" value="B30.2/SPRY_sf"/>
</dbReference>